<dbReference type="EMBL" id="JASPKZ010007259">
    <property type="protein sequence ID" value="KAJ9585595.1"/>
    <property type="molecule type" value="Genomic_DNA"/>
</dbReference>
<proteinExistence type="predicted"/>
<name>A0AAD8ECM8_DIPPU</name>
<sequence>VERRGSFLAVGFPTLGSSAAKFTIPRFSSSPITNIVEQSKKSKTIIIIIIYNICNTSSVESDEETLQETALKYLYYYKNRFR</sequence>
<organism evidence="1 2">
    <name type="scientific">Diploptera punctata</name>
    <name type="common">Pacific beetle cockroach</name>
    <dbReference type="NCBI Taxonomy" id="6984"/>
    <lineage>
        <taxon>Eukaryota</taxon>
        <taxon>Metazoa</taxon>
        <taxon>Ecdysozoa</taxon>
        <taxon>Arthropoda</taxon>
        <taxon>Hexapoda</taxon>
        <taxon>Insecta</taxon>
        <taxon>Pterygota</taxon>
        <taxon>Neoptera</taxon>
        <taxon>Polyneoptera</taxon>
        <taxon>Dictyoptera</taxon>
        <taxon>Blattodea</taxon>
        <taxon>Blaberoidea</taxon>
        <taxon>Blaberidae</taxon>
        <taxon>Diplopterinae</taxon>
        <taxon>Diploptera</taxon>
    </lineage>
</organism>
<keyword evidence="2" id="KW-1185">Reference proteome</keyword>
<dbReference type="AlphaFoldDB" id="A0AAD8ECM8"/>
<reference evidence="1" key="2">
    <citation type="submission" date="2023-05" db="EMBL/GenBank/DDBJ databases">
        <authorList>
            <person name="Fouks B."/>
        </authorList>
    </citation>
    <scope>NUCLEOTIDE SEQUENCE</scope>
    <source>
        <strain evidence="1">Stay&amp;Tobe</strain>
        <tissue evidence="1">Testes</tissue>
    </source>
</reference>
<dbReference type="Proteomes" id="UP001233999">
    <property type="component" value="Unassembled WGS sequence"/>
</dbReference>
<feature type="non-terminal residue" evidence="1">
    <location>
        <position position="82"/>
    </location>
</feature>
<accession>A0AAD8ECM8</accession>
<evidence type="ECO:0000313" key="2">
    <source>
        <dbReference type="Proteomes" id="UP001233999"/>
    </source>
</evidence>
<evidence type="ECO:0000313" key="1">
    <source>
        <dbReference type="EMBL" id="KAJ9585595.1"/>
    </source>
</evidence>
<feature type="non-terminal residue" evidence="1">
    <location>
        <position position="1"/>
    </location>
</feature>
<reference evidence="1" key="1">
    <citation type="journal article" date="2023" name="IScience">
        <title>Live-bearing cockroach genome reveals convergent evolutionary mechanisms linked to viviparity in insects and beyond.</title>
        <authorList>
            <person name="Fouks B."/>
            <person name="Harrison M.C."/>
            <person name="Mikhailova A.A."/>
            <person name="Marchal E."/>
            <person name="English S."/>
            <person name="Carruthers M."/>
            <person name="Jennings E.C."/>
            <person name="Chiamaka E.L."/>
            <person name="Frigard R.A."/>
            <person name="Pippel M."/>
            <person name="Attardo G.M."/>
            <person name="Benoit J.B."/>
            <person name="Bornberg-Bauer E."/>
            <person name="Tobe S.S."/>
        </authorList>
    </citation>
    <scope>NUCLEOTIDE SEQUENCE</scope>
    <source>
        <strain evidence="1">Stay&amp;Tobe</strain>
    </source>
</reference>
<protein>
    <submittedName>
        <fullName evidence="1">Uncharacterized protein</fullName>
    </submittedName>
</protein>
<comment type="caution">
    <text evidence="1">The sequence shown here is derived from an EMBL/GenBank/DDBJ whole genome shotgun (WGS) entry which is preliminary data.</text>
</comment>
<gene>
    <name evidence="1" type="ORF">L9F63_002625</name>
</gene>